<evidence type="ECO:0000259" key="1">
    <source>
        <dbReference type="Pfam" id="PF03118"/>
    </source>
</evidence>
<dbReference type="PANTHER" id="PTHR34825:SF1">
    <property type="entry name" value="AAA-ATPASE-LIKE DOMAIN-CONTAINING PROTEIN"/>
    <property type="match status" value="1"/>
</dbReference>
<dbReference type="GO" id="GO:0006351">
    <property type="term" value="P:DNA-templated transcription"/>
    <property type="evidence" value="ECO:0007669"/>
    <property type="project" value="InterPro"/>
</dbReference>
<dbReference type="GO" id="GO:0003677">
    <property type="term" value="F:DNA binding"/>
    <property type="evidence" value="ECO:0007669"/>
    <property type="project" value="InterPro"/>
</dbReference>
<dbReference type="InterPro" id="IPR018631">
    <property type="entry name" value="AAA-ATPase-like_dom"/>
</dbReference>
<protein>
    <submittedName>
        <fullName evidence="3">AAA family ATPase</fullName>
    </submittedName>
</protein>
<organism evidence="3 4">
    <name type="scientific">Faecalibacterium prausnitzii</name>
    <dbReference type="NCBI Taxonomy" id="853"/>
    <lineage>
        <taxon>Bacteria</taxon>
        <taxon>Bacillati</taxon>
        <taxon>Bacillota</taxon>
        <taxon>Clostridia</taxon>
        <taxon>Eubacteriales</taxon>
        <taxon>Oscillospiraceae</taxon>
        <taxon>Faecalibacterium</taxon>
    </lineage>
</organism>
<dbReference type="SUPFAM" id="SSF52540">
    <property type="entry name" value="P-loop containing nucleoside triphosphate hydrolases"/>
    <property type="match status" value="1"/>
</dbReference>
<dbReference type="AlphaFoldDB" id="A0A329UVJ7"/>
<dbReference type="Pfam" id="PF09820">
    <property type="entry name" value="AAA-ATPase_like"/>
    <property type="match status" value="1"/>
</dbReference>
<evidence type="ECO:0000259" key="2">
    <source>
        <dbReference type="Pfam" id="PF09820"/>
    </source>
</evidence>
<accession>A0A329UVJ7</accession>
<dbReference type="Gene3D" id="1.10.150.20">
    <property type="entry name" value="5' to 3' exonuclease, C-terminal subdomain"/>
    <property type="match status" value="1"/>
</dbReference>
<dbReference type="EMBL" id="PRLF01000003">
    <property type="protein sequence ID" value="RAW66522.1"/>
    <property type="molecule type" value="Genomic_DNA"/>
</dbReference>
<reference evidence="3 4" key="1">
    <citation type="submission" date="2018-02" db="EMBL/GenBank/DDBJ databases">
        <title>Complete genome sequencing of Faecalibacterium prausnitzii strains isolated from the human gut.</title>
        <authorList>
            <person name="Fitzgerald B.C."/>
            <person name="Shkoporov A.N."/>
            <person name="Ross P.R."/>
            <person name="Hill C."/>
        </authorList>
    </citation>
    <scope>NUCLEOTIDE SEQUENCE [LARGE SCALE GENOMIC DNA]</scope>
    <source>
        <strain evidence="3 4">APC924/119</strain>
    </source>
</reference>
<proteinExistence type="predicted"/>
<feature type="domain" description="RNA polymerase alpha subunit C-terminal" evidence="1">
    <location>
        <begin position="377"/>
        <end position="433"/>
    </location>
</feature>
<gene>
    <name evidence="3" type="ORF">C4N21_04250</name>
</gene>
<dbReference type="RefSeq" id="WP_112121107.1">
    <property type="nucleotide sequence ID" value="NZ_PRLF01000003.1"/>
</dbReference>
<evidence type="ECO:0000313" key="4">
    <source>
        <dbReference type="Proteomes" id="UP000250550"/>
    </source>
</evidence>
<dbReference type="Pfam" id="PF03118">
    <property type="entry name" value="RNA_pol_A_CTD"/>
    <property type="match status" value="1"/>
</dbReference>
<dbReference type="GO" id="GO:0003899">
    <property type="term" value="F:DNA-directed RNA polymerase activity"/>
    <property type="evidence" value="ECO:0007669"/>
    <property type="project" value="InterPro"/>
</dbReference>
<dbReference type="SUPFAM" id="SSF47789">
    <property type="entry name" value="C-terminal domain of RNA polymerase alpha subunit"/>
    <property type="match status" value="1"/>
</dbReference>
<dbReference type="Proteomes" id="UP000250550">
    <property type="component" value="Unassembled WGS sequence"/>
</dbReference>
<sequence>MGSYLNPGSKGFQESLNSEIYVDKTGLIEKTNAVLNTRQKFICVSRPRRFGKSMAADMLAAYYDRGENSASLFSSLKIHYVSSYQQHLNQYDVIKVNMQEFLSMTHSMDEMLTMLQKYLVFDLTDHFQNVRFRDENNLIQVMKDIYAKTNRSFVILIDEWDCLFREYQQNQDAQKKYLDFLRAWLKDKDYVALAYMTGILPIKKYGSYSALNMFTEYSMTDPGELAEYFGFTESEVSALCEKYQMNFEEAKAWYDGYDLIAHRRSGDAHYSMYSPKSVVDAMLQHKYESYWDEQCIDLPKVNVSGLKEAIEHLQNGKSVPINIGTFCGDIFDFSNRDAVLTLLTHLGYLTYNDIDKTVKIPNKDSLQKLNTIIGKAPYRTISIDDMNLSIRSYNCLTRAGIKTTDDLVTMTEDEIFGIRNLGRKSSEEVIHQLNILGYSLKEESPLSKDSNE</sequence>
<dbReference type="Gene3D" id="3.40.50.300">
    <property type="entry name" value="P-loop containing nucleotide triphosphate hydrolases"/>
    <property type="match status" value="1"/>
</dbReference>
<dbReference type="InterPro" id="IPR011260">
    <property type="entry name" value="RNAP_asu_C"/>
</dbReference>
<evidence type="ECO:0000313" key="3">
    <source>
        <dbReference type="EMBL" id="RAW66522.1"/>
    </source>
</evidence>
<dbReference type="PANTHER" id="PTHR34825">
    <property type="entry name" value="CONSERVED PROTEIN, WITH A WEAK D-GALACTARATE DEHYDRATASE/ALTRONATE HYDROLASE DOMAIN"/>
    <property type="match status" value="1"/>
</dbReference>
<feature type="domain" description="AAA-ATPase-like" evidence="2">
    <location>
        <begin position="18"/>
        <end position="205"/>
    </location>
</feature>
<dbReference type="InterPro" id="IPR027417">
    <property type="entry name" value="P-loop_NTPase"/>
</dbReference>
<comment type="caution">
    <text evidence="3">The sequence shown here is derived from an EMBL/GenBank/DDBJ whole genome shotgun (WGS) entry which is preliminary data.</text>
</comment>
<name>A0A329UVJ7_9FIRM</name>